<comment type="subcellular location">
    <subcellularLocation>
        <location evidence="1">Cell membrane</location>
        <topology evidence="1">Multi-pass membrane protein</topology>
    </subcellularLocation>
</comment>
<dbReference type="EMBL" id="CP000867">
    <property type="protein sequence ID" value="ABX01737.1"/>
    <property type="molecule type" value="Genomic_DNA"/>
</dbReference>
<feature type="domain" description="RCK N-terminal" evidence="3">
    <location>
        <begin position="107"/>
        <end position="225"/>
    </location>
</feature>
<dbReference type="SUPFAM" id="SSF51735">
    <property type="entry name" value="NAD(P)-binding Rossmann-fold domains"/>
    <property type="match status" value="1"/>
</dbReference>
<evidence type="ECO:0000259" key="4">
    <source>
        <dbReference type="PROSITE" id="PS51202"/>
    </source>
</evidence>
<organism evidence="5">
    <name type="scientific">Methanococcus maripaludis (strain C6 / ATCC BAA-1332)</name>
    <dbReference type="NCBI Taxonomy" id="444158"/>
    <lineage>
        <taxon>Archaea</taxon>
        <taxon>Methanobacteriati</taxon>
        <taxon>Methanobacteriota</taxon>
        <taxon>Methanomada group</taxon>
        <taxon>Methanococci</taxon>
        <taxon>Methanococcales</taxon>
        <taxon>Methanococcaceae</taxon>
        <taxon>Methanococcus</taxon>
    </lineage>
</organism>
<dbReference type="Pfam" id="PF02080">
    <property type="entry name" value="TrkA_C"/>
    <property type="match status" value="1"/>
</dbReference>
<evidence type="ECO:0000256" key="2">
    <source>
        <dbReference type="SAM" id="Phobius"/>
    </source>
</evidence>
<reference evidence="5" key="1">
    <citation type="submission" date="2007-10" db="EMBL/GenBank/DDBJ databases">
        <title>Complete sequence of Methanococcus maripaludis C6.</title>
        <authorList>
            <consortium name="US DOE Joint Genome Institute"/>
            <person name="Copeland A."/>
            <person name="Lucas S."/>
            <person name="Lapidus A."/>
            <person name="Barry K."/>
            <person name="Glavina del Rio T."/>
            <person name="Dalin E."/>
            <person name="Tice H."/>
            <person name="Pitluck S."/>
            <person name="Clum A."/>
            <person name="Schmutz J."/>
            <person name="Larimer F."/>
            <person name="Land M."/>
            <person name="Hauser L."/>
            <person name="Kyrpides N."/>
            <person name="Mikhailova N."/>
            <person name="Sieprawska-Lupa M."/>
            <person name="Whitman W.B."/>
            <person name="Richardson P."/>
        </authorList>
    </citation>
    <scope>NUCLEOTIDE SEQUENCE [LARGE SCALE GENOMIC DNA]</scope>
    <source>
        <strain evidence="5">C6</strain>
    </source>
</reference>
<dbReference type="Gene3D" id="1.10.287.70">
    <property type="match status" value="1"/>
</dbReference>
<dbReference type="Pfam" id="PF07885">
    <property type="entry name" value="Ion_trans_2"/>
    <property type="match status" value="1"/>
</dbReference>
<dbReference type="Gene3D" id="3.30.70.1450">
    <property type="entry name" value="Regulator of K+ conductance, C-terminal domain"/>
    <property type="match status" value="1"/>
</dbReference>
<dbReference type="AlphaFoldDB" id="A9A8R4"/>
<protein>
    <submittedName>
        <fullName evidence="5">TrkA-N domain protein</fullName>
    </submittedName>
</protein>
<dbReference type="InterPro" id="IPR003148">
    <property type="entry name" value="RCK_N"/>
</dbReference>
<dbReference type="PROSITE" id="PS51201">
    <property type="entry name" value="RCK_N"/>
    <property type="match status" value="1"/>
</dbReference>
<dbReference type="eggNOG" id="arCOG01958">
    <property type="taxonomic scope" value="Archaea"/>
</dbReference>
<dbReference type="InterPro" id="IPR036291">
    <property type="entry name" value="NAD(P)-bd_dom_sf"/>
</dbReference>
<dbReference type="InterPro" id="IPR050721">
    <property type="entry name" value="Trk_Ktr_HKT_K-transport"/>
</dbReference>
<sequence length="335" mass="37721">MEAIEKIKIGIFVLFVLVISFSLIFMQIEGWTFLQAIYFSVATISTVGYGDFYPTTDLGQFLTILFIIFGVSTGLYTLGAFAESFISGYFKRYNRMVKMKKRIDMLENHYIVCGYGRIGRVVVDRLKESGLDYVAIDSNSEILKAEFEKDPEFNYIVGDATHDEYLIEAHIDRAKALISTVSTDSDNVYITLSSKRLNTNLYVVSKADEQVAMDKLLIAGADKVVSPYMIGGLRVAELAMKPGILDFVSTFMSIAKYEYDEDLEIRKIIIRKNSKIIGKTLTESQIRYNSGATIIGIKKENDLLVNPGPEVILEYDDHIYAFGTSEQLDALESMV</sequence>
<dbReference type="HOGENOM" id="CLU_050982_0_1_2"/>
<dbReference type="PhylomeDB" id="A9A8R4"/>
<dbReference type="GO" id="GO:0006813">
    <property type="term" value="P:potassium ion transport"/>
    <property type="evidence" value="ECO:0007669"/>
    <property type="project" value="InterPro"/>
</dbReference>
<dbReference type="GO" id="GO:0008324">
    <property type="term" value="F:monoatomic cation transmembrane transporter activity"/>
    <property type="evidence" value="ECO:0007669"/>
    <property type="project" value="InterPro"/>
</dbReference>
<name>A9A8R4_METM6</name>
<dbReference type="SUPFAM" id="SSF116726">
    <property type="entry name" value="TrkA C-terminal domain-like"/>
    <property type="match status" value="1"/>
</dbReference>
<keyword evidence="2" id="KW-0812">Transmembrane</keyword>
<keyword evidence="2" id="KW-1133">Transmembrane helix</keyword>
<feature type="transmembrane region" description="Helical" evidence="2">
    <location>
        <begin position="12"/>
        <end position="41"/>
    </location>
</feature>
<proteinExistence type="predicted"/>
<gene>
    <name evidence="5" type="ordered locus">MmarC6_0922</name>
</gene>
<dbReference type="Pfam" id="PF02254">
    <property type="entry name" value="TrkA_N"/>
    <property type="match status" value="1"/>
</dbReference>
<dbReference type="PROSITE" id="PS51202">
    <property type="entry name" value="RCK_C"/>
    <property type="match status" value="1"/>
</dbReference>
<dbReference type="GO" id="GO:0005886">
    <property type="term" value="C:plasma membrane"/>
    <property type="evidence" value="ECO:0007669"/>
    <property type="project" value="UniProtKB-SubCell"/>
</dbReference>
<keyword evidence="2" id="KW-0472">Membrane</keyword>
<dbReference type="InterPro" id="IPR013099">
    <property type="entry name" value="K_chnl_dom"/>
</dbReference>
<dbReference type="Gene3D" id="3.40.50.720">
    <property type="entry name" value="NAD(P)-binding Rossmann-like Domain"/>
    <property type="match status" value="1"/>
</dbReference>
<dbReference type="PANTHER" id="PTHR43833">
    <property type="entry name" value="POTASSIUM CHANNEL PROTEIN 2-RELATED-RELATED"/>
    <property type="match status" value="1"/>
</dbReference>
<dbReference type="InterPro" id="IPR006037">
    <property type="entry name" value="RCK_C"/>
</dbReference>
<dbReference type="KEGG" id="mmx:MmarC6_0922"/>
<dbReference type="PANTHER" id="PTHR43833:SF13">
    <property type="entry name" value="POTASSIUM CHANNEL PROTEIN 2-RELATED"/>
    <property type="match status" value="1"/>
</dbReference>
<dbReference type="SUPFAM" id="SSF81324">
    <property type="entry name" value="Voltage-gated potassium channels"/>
    <property type="match status" value="1"/>
</dbReference>
<dbReference type="InterPro" id="IPR036721">
    <property type="entry name" value="RCK_C_sf"/>
</dbReference>
<evidence type="ECO:0000313" key="5">
    <source>
        <dbReference type="EMBL" id="ABX01737.1"/>
    </source>
</evidence>
<evidence type="ECO:0000259" key="3">
    <source>
        <dbReference type="PROSITE" id="PS51201"/>
    </source>
</evidence>
<feature type="transmembrane region" description="Helical" evidence="2">
    <location>
        <begin position="61"/>
        <end position="90"/>
    </location>
</feature>
<dbReference type="STRING" id="444158.MmarC6_0922"/>
<evidence type="ECO:0000256" key="1">
    <source>
        <dbReference type="ARBA" id="ARBA00004651"/>
    </source>
</evidence>
<accession>A9A8R4</accession>
<feature type="domain" description="RCK C-terminal" evidence="4">
    <location>
        <begin position="252"/>
        <end position="335"/>
    </location>
</feature>
<dbReference type="OrthoDB" id="43518at2157"/>